<evidence type="ECO:0000256" key="2">
    <source>
        <dbReference type="SAM" id="Phobius"/>
    </source>
</evidence>
<dbReference type="EMBL" id="CP012333">
    <property type="protein sequence ID" value="AKU93591.1"/>
    <property type="molecule type" value="Genomic_DNA"/>
</dbReference>
<dbReference type="PANTHER" id="PTHR30469">
    <property type="entry name" value="MULTIDRUG RESISTANCE PROTEIN MDTA"/>
    <property type="match status" value="1"/>
</dbReference>
<dbReference type="GO" id="GO:1990281">
    <property type="term" value="C:efflux pump complex"/>
    <property type="evidence" value="ECO:0007669"/>
    <property type="project" value="TreeGrafter"/>
</dbReference>
<evidence type="ECO:0000313" key="6">
    <source>
        <dbReference type="Proteomes" id="UP000064967"/>
    </source>
</evidence>
<dbReference type="PANTHER" id="PTHR30469:SF15">
    <property type="entry name" value="HLYD FAMILY OF SECRETION PROTEINS"/>
    <property type="match status" value="1"/>
</dbReference>
<dbReference type="Gene3D" id="2.40.30.170">
    <property type="match status" value="1"/>
</dbReference>
<dbReference type="GO" id="GO:0015562">
    <property type="term" value="F:efflux transmembrane transporter activity"/>
    <property type="evidence" value="ECO:0007669"/>
    <property type="project" value="TreeGrafter"/>
</dbReference>
<keyword evidence="2" id="KW-0812">Transmembrane</keyword>
<evidence type="ECO:0000259" key="3">
    <source>
        <dbReference type="Pfam" id="PF25954"/>
    </source>
</evidence>
<keyword evidence="2" id="KW-0472">Membrane</keyword>
<feature type="domain" description="CusB-like beta-barrel" evidence="3">
    <location>
        <begin position="225"/>
        <end position="297"/>
    </location>
</feature>
<dbReference type="OrthoDB" id="176710at2"/>
<dbReference type="InterPro" id="IPR058647">
    <property type="entry name" value="BSH_CzcB-like"/>
</dbReference>
<dbReference type="Pfam" id="PF25954">
    <property type="entry name" value="Beta-barrel_RND_2"/>
    <property type="match status" value="1"/>
</dbReference>
<evidence type="ECO:0000259" key="4">
    <source>
        <dbReference type="Pfam" id="PF25973"/>
    </source>
</evidence>
<dbReference type="Gene3D" id="2.40.50.100">
    <property type="match status" value="1"/>
</dbReference>
<sequence>MSDVVDAPPRVRRFGVPIVVALAVAVVIATGMLLYFRAKHAVNHVALASSPKGVTVVPAVATSYRPSRQYVATVESWVEADVGPQLVAAYIDTVLVRPGATVRRGQVLATLDCRESAASHQAMAMQAQAIEARQRALADEARRVRSLLDGGFIAPNDVEQKHAGSESELAELLSTHAKLAGTLLVVDDCVLRAPFDGEIARRSADPGSFVRPGAMIVTVLDRSTVRVTADVPEVDFGVVAPKTPVKIHVSSVDEDLTGAITRRAPKASLSTRTVHVEIDLPNHGRDLPVGTTADLSIDVGEPKPATRIPGIAATVENDKATVYVVENGHAKKVVFPIQGEVAGTLYLDTSLAAGTLVVTEGRSLLADGDPVTAKVEAP</sequence>
<dbReference type="Gene3D" id="1.10.287.470">
    <property type="entry name" value="Helix hairpin bin"/>
    <property type="match status" value="1"/>
</dbReference>
<reference evidence="5 6" key="1">
    <citation type="submission" date="2015-08" db="EMBL/GenBank/DDBJ databases">
        <authorList>
            <person name="Babu N.S."/>
            <person name="Beckwith C.J."/>
            <person name="Beseler K.G."/>
            <person name="Brison A."/>
            <person name="Carone J.V."/>
            <person name="Caskin T.P."/>
            <person name="Diamond M."/>
            <person name="Durham M.E."/>
            <person name="Foxe J.M."/>
            <person name="Go M."/>
            <person name="Henderson B.A."/>
            <person name="Jones I.B."/>
            <person name="McGettigan J.A."/>
            <person name="Micheletti S.J."/>
            <person name="Nasrallah M.E."/>
            <person name="Ortiz D."/>
            <person name="Piller C.R."/>
            <person name="Privatt S.R."/>
            <person name="Schneider S.L."/>
            <person name="Sharp S."/>
            <person name="Smith T.C."/>
            <person name="Stanton J.D."/>
            <person name="Ullery H.E."/>
            <person name="Wilson R.J."/>
            <person name="Serrano M.G."/>
            <person name="Buck G."/>
            <person name="Lee V."/>
            <person name="Wang Y."/>
            <person name="Carvalho R."/>
            <person name="Voegtly L."/>
            <person name="Shi R."/>
            <person name="Duckworth R."/>
            <person name="Johnson A."/>
            <person name="Loviza R."/>
            <person name="Walstead R."/>
            <person name="Shah Z."/>
            <person name="Kiflezghi M."/>
            <person name="Wade K."/>
            <person name="Ball S.L."/>
            <person name="Bradley K.W."/>
            <person name="Asai D.J."/>
            <person name="Bowman C.A."/>
            <person name="Russell D.A."/>
            <person name="Pope W.H."/>
            <person name="Jacobs-Sera D."/>
            <person name="Hendrix R.W."/>
            <person name="Hatfull G.F."/>
        </authorList>
    </citation>
    <scope>NUCLEOTIDE SEQUENCE [LARGE SCALE GENOMIC DNA]</scope>
    <source>
        <strain evidence="5 6">DSM 27648</strain>
    </source>
</reference>
<name>A0A0K1PJK0_9BACT</name>
<dbReference type="InterPro" id="IPR006143">
    <property type="entry name" value="RND_pump_MFP"/>
</dbReference>
<dbReference type="Pfam" id="PF25973">
    <property type="entry name" value="BSH_CzcB"/>
    <property type="match status" value="1"/>
</dbReference>
<gene>
    <name evidence="5" type="ORF">AKJ09_00255</name>
</gene>
<evidence type="ECO:0000313" key="5">
    <source>
        <dbReference type="EMBL" id="AKU93591.1"/>
    </source>
</evidence>
<proteinExistence type="inferred from homology"/>
<keyword evidence="2" id="KW-1133">Transmembrane helix</keyword>
<dbReference type="Gene3D" id="2.40.420.20">
    <property type="match status" value="1"/>
</dbReference>
<keyword evidence="6" id="KW-1185">Reference proteome</keyword>
<organism evidence="5 6">
    <name type="scientific">Labilithrix luteola</name>
    <dbReference type="NCBI Taxonomy" id="1391654"/>
    <lineage>
        <taxon>Bacteria</taxon>
        <taxon>Pseudomonadati</taxon>
        <taxon>Myxococcota</taxon>
        <taxon>Polyangia</taxon>
        <taxon>Polyangiales</taxon>
        <taxon>Labilitrichaceae</taxon>
        <taxon>Labilithrix</taxon>
    </lineage>
</organism>
<dbReference type="AlphaFoldDB" id="A0A0K1PJK0"/>
<dbReference type="KEGG" id="llu:AKJ09_00255"/>
<dbReference type="InterPro" id="IPR058792">
    <property type="entry name" value="Beta-barrel_RND_2"/>
</dbReference>
<accession>A0A0K1PJK0</accession>
<dbReference type="STRING" id="1391654.AKJ09_00255"/>
<feature type="transmembrane region" description="Helical" evidence="2">
    <location>
        <begin position="14"/>
        <end position="36"/>
    </location>
</feature>
<evidence type="ECO:0000256" key="1">
    <source>
        <dbReference type="ARBA" id="ARBA00009477"/>
    </source>
</evidence>
<dbReference type="Proteomes" id="UP000064967">
    <property type="component" value="Chromosome"/>
</dbReference>
<dbReference type="NCBIfam" id="TIGR01730">
    <property type="entry name" value="RND_mfp"/>
    <property type="match status" value="1"/>
</dbReference>
<comment type="similarity">
    <text evidence="1">Belongs to the membrane fusion protein (MFP) (TC 8.A.1) family.</text>
</comment>
<dbReference type="SUPFAM" id="SSF111369">
    <property type="entry name" value="HlyD-like secretion proteins"/>
    <property type="match status" value="1"/>
</dbReference>
<dbReference type="RefSeq" id="WP_146645299.1">
    <property type="nucleotide sequence ID" value="NZ_CP012333.1"/>
</dbReference>
<protein>
    <submittedName>
        <fullName evidence="5">Putative Co/Zn/Cd efflux system membrane fusion protein</fullName>
    </submittedName>
</protein>
<feature type="domain" description="CzcB-like barrel-sandwich hybrid" evidence="4">
    <location>
        <begin position="87"/>
        <end position="221"/>
    </location>
</feature>